<organism evidence="1 2">
    <name type="scientific">Ciceribacter selenitireducens ATCC BAA-1503</name>
    <dbReference type="NCBI Taxonomy" id="1336235"/>
    <lineage>
        <taxon>Bacteria</taxon>
        <taxon>Pseudomonadati</taxon>
        <taxon>Pseudomonadota</taxon>
        <taxon>Alphaproteobacteria</taxon>
        <taxon>Hyphomicrobiales</taxon>
        <taxon>Rhizobiaceae</taxon>
        <taxon>Ciceribacter</taxon>
    </lineage>
</organism>
<gene>
    <name evidence="1" type="ORF">RHIZ70_2198</name>
</gene>
<keyword evidence="2" id="KW-1185">Reference proteome</keyword>
<evidence type="ECO:0000313" key="1">
    <source>
        <dbReference type="EMBL" id="SSC66490.1"/>
    </source>
</evidence>
<reference evidence="2" key="1">
    <citation type="submission" date="2018-07" db="EMBL/GenBank/DDBJ databases">
        <authorList>
            <person name="Peiro R."/>
            <person name="Begona"/>
            <person name="Cbmso G."/>
            <person name="Lopez M."/>
            <person name="Gonzalez S."/>
        </authorList>
    </citation>
    <scope>NUCLEOTIDE SEQUENCE [LARGE SCALE GENOMIC DNA]</scope>
</reference>
<sequence>MTQNGYGNCLASTEASMLHRHPVCHDAGQRLGRPDNVQVFQQSVAKPCGH</sequence>
<name>A0A376AFP9_9HYPH</name>
<evidence type="ECO:0000313" key="2">
    <source>
        <dbReference type="Proteomes" id="UP000254764"/>
    </source>
</evidence>
<accession>A0A376AFP9</accession>
<dbReference type="Proteomes" id="UP000254764">
    <property type="component" value="Unassembled WGS sequence"/>
</dbReference>
<proteinExistence type="predicted"/>
<dbReference type="AlphaFoldDB" id="A0A376AFP9"/>
<protein>
    <submittedName>
        <fullName evidence="1">Uncharacterized protein</fullName>
    </submittedName>
</protein>
<dbReference type="EMBL" id="UEYP01000002">
    <property type="protein sequence ID" value="SSC66490.1"/>
    <property type="molecule type" value="Genomic_DNA"/>
</dbReference>